<dbReference type="EMBL" id="WRXO01000001">
    <property type="protein sequence ID" value="MVT38960.1"/>
    <property type="molecule type" value="Genomic_DNA"/>
</dbReference>
<feature type="domain" description="N-acetylmuramoyl-L-alanine amidase" evidence="1">
    <location>
        <begin position="2"/>
        <end position="126"/>
    </location>
</feature>
<name>A0A6N8J1B4_9BACT</name>
<dbReference type="RefSeq" id="WP_157297673.1">
    <property type="nucleotide sequence ID" value="NZ_BAAAZB010000005.1"/>
</dbReference>
<dbReference type="OrthoDB" id="1037861at2"/>
<evidence type="ECO:0000313" key="3">
    <source>
        <dbReference type="Proteomes" id="UP000468388"/>
    </source>
</evidence>
<dbReference type="Pfam" id="PF01510">
    <property type="entry name" value="Amidase_2"/>
    <property type="match status" value="1"/>
</dbReference>
<dbReference type="SUPFAM" id="SSF55846">
    <property type="entry name" value="N-acetylmuramoyl-L-alanine amidase-like"/>
    <property type="match status" value="1"/>
</dbReference>
<dbReference type="GO" id="GO:0009253">
    <property type="term" value="P:peptidoglycan catabolic process"/>
    <property type="evidence" value="ECO:0007669"/>
    <property type="project" value="InterPro"/>
</dbReference>
<protein>
    <submittedName>
        <fullName evidence="2">N-acetylmuramoyl-L-alanine amidase</fullName>
    </submittedName>
</protein>
<sequence length="138" mass="15805">MRNIKYIVIHCTATPPLTPVAAIQNYWRTQLRWKNPGYHYIISADGIIQQLLNEELVANGVAGYNNVCIHVSYIGGVDGDNNPQDTRTMKQKEAMYYIICVLREKYPAAVIQGHRDFPNVHKACPSFNVKDWLKEFIP</sequence>
<reference evidence="2 3" key="1">
    <citation type="submission" date="2019-12" db="EMBL/GenBank/DDBJ databases">
        <title>The draft genomic sequence of strain Chitinophaga oryziterrae JCM 16595.</title>
        <authorList>
            <person name="Zhang X."/>
        </authorList>
    </citation>
    <scope>NUCLEOTIDE SEQUENCE [LARGE SCALE GENOMIC DNA]</scope>
    <source>
        <strain evidence="2 3">JCM 16595</strain>
    </source>
</reference>
<dbReference type="Gene3D" id="3.40.80.10">
    <property type="entry name" value="Peptidoglycan recognition protein-like"/>
    <property type="match status" value="1"/>
</dbReference>
<dbReference type="CDD" id="cd06583">
    <property type="entry name" value="PGRP"/>
    <property type="match status" value="1"/>
</dbReference>
<dbReference type="SMART" id="SM00644">
    <property type="entry name" value="Ami_2"/>
    <property type="match status" value="1"/>
</dbReference>
<dbReference type="Proteomes" id="UP000468388">
    <property type="component" value="Unassembled WGS sequence"/>
</dbReference>
<evidence type="ECO:0000259" key="1">
    <source>
        <dbReference type="SMART" id="SM00644"/>
    </source>
</evidence>
<dbReference type="GO" id="GO:0008745">
    <property type="term" value="F:N-acetylmuramoyl-L-alanine amidase activity"/>
    <property type="evidence" value="ECO:0007669"/>
    <property type="project" value="InterPro"/>
</dbReference>
<evidence type="ECO:0000313" key="2">
    <source>
        <dbReference type="EMBL" id="MVT38960.1"/>
    </source>
</evidence>
<comment type="caution">
    <text evidence="2">The sequence shown here is derived from an EMBL/GenBank/DDBJ whole genome shotgun (WGS) entry which is preliminary data.</text>
</comment>
<gene>
    <name evidence="2" type="ORF">GO495_00065</name>
</gene>
<organism evidence="2 3">
    <name type="scientific">Chitinophaga oryziterrae</name>
    <dbReference type="NCBI Taxonomy" id="1031224"/>
    <lineage>
        <taxon>Bacteria</taxon>
        <taxon>Pseudomonadati</taxon>
        <taxon>Bacteroidota</taxon>
        <taxon>Chitinophagia</taxon>
        <taxon>Chitinophagales</taxon>
        <taxon>Chitinophagaceae</taxon>
        <taxon>Chitinophaga</taxon>
    </lineage>
</organism>
<dbReference type="InterPro" id="IPR036505">
    <property type="entry name" value="Amidase/PGRP_sf"/>
</dbReference>
<dbReference type="InterPro" id="IPR002502">
    <property type="entry name" value="Amidase_domain"/>
</dbReference>
<proteinExistence type="predicted"/>
<keyword evidence="3" id="KW-1185">Reference proteome</keyword>
<dbReference type="AlphaFoldDB" id="A0A6N8J1B4"/>
<accession>A0A6N8J1B4</accession>